<sequence>MTAHIPAQPAREAAATRTVRQPTGLPGPAQLPDERVVARVRAGEVALFELIMRRYNRRLFRIARSILPDDAEAEDAVQDGYIRAYFQLAQFRGPEGFASWLCRIVRNEALMRLRRRAPASDPLSALERPAHREAATADPCSPTANPEAALHEAQLQRLLEAAIDELPEPFRSAFVLREVEQLSVAETAACLGVEPATVKTRVHRARLLLQRNMTAEVVSLLPRTFAFDGARCDRLVGRVFERLGVSARQWR</sequence>
<evidence type="ECO:0000313" key="8">
    <source>
        <dbReference type="EMBL" id="PWG61385.1"/>
    </source>
</evidence>
<dbReference type="AlphaFoldDB" id="A0A2U2MWZ1"/>
<dbReference type="NCBIfam" id="TIGR02937">
    <property type="entry name" value="sigma70-ECF"/>
    <property type="match status" value="1"/>
</dbReference>
<gene>
    <name evidence="8" type="ORF">DEM34_16850</name>
</gene>
<dbReference type="EMBL" id="QFFI01000037">
    <property type="protein sequence ID" value="PWG61385.1"/>
    <property type="molecule type" value="Genomic_DNA"/>
</dbReference>
<reference evidence="8 9" key="1">
    <citation type="submission" date="2018-05" db="EMBL/GenBank/DDBJ databases">
        <title>Spiribacter halobius sp. nov., a moderately halophilic bacterium isolated from marine solar saltern.</title>
        <authorList>
            <person name="Zheng W.-S."/>
            <person name="Lu D.-C."/>
            <person name="Du Z.-J."/>
        </authorList>
    </citation>
    <scope>NUCLEOTIDE SEQUENCE [LARGE SCALE GENOMIC DNA]</scope>
    <source>
        <strain evidence="8 9">E85</strain>
    </source>
</reference>
<name>A0A2U2MWZ1_9GAMM</name>
<dbReference type="GO" id="GO:0006352">
    <property type="term" value="P:DNA-templated transcription initiation"/>
    <property type="evidence" value="ECO:0007669"/>
    <property type="project" value="InterPro"/>
</dbReference>
<dbReference type="InterPro" id="IPR014284">
    <property type="entry name" value="RNA_pol_sigma-70_dom"/>
</dbReference>
<dbReference type="Gene3D" id="1.10.1740.10">
    <property type="match status" value="1"/>
</dbReference>
<keyword evidence="9" id="KW-1185">Reference proteome</keyword>
<evidence type="ECO:0000256" key="4">
    <source>
        <dbReference type="ARBA" id="ARBA00023163"/>
    </source>
</evidence>
<comment type="similarity">
    <text evidence="1">Belongs to the sigma-70 factor family. ECF subfamily.</text>
</comment>
<dbReference type="Gene3D" id="1.10.10.10">
    <property type="entry name" value="Winged helix-like DNA-binding domain superfamily/Winged helix DNA-binding domain"/>
    <property type="match status" value="1"/>
</dbReference>
<dbReference type="RefSeq" id="WP_109679996.1">
    <property type="nucleotide sequence ID" value="NZ_CP086615.1"/>
</dbReference>
<proteinExistence type="inferred from homology"/>
<organism evidence="8 9">
    <name type="scientific">Sediminicurvatus halobius</name>
    <dbReference type="NCBI Taxonomy" id="2182432"/>
    <lineage>
        <taxon>Bacteria</taxon>
        <taxon>Pseudomonadati</taxon>
        <taxon>Pseudomonadota</taxon>
        <taxon>Gammaproteobacteria</taxon>
        <taxon>Chromatiales</taxon>
        <taxon>Ectothiorhodospiraceae</taxon>
        <taxon>Sediminicurvatus</taxon>
    </lineage>
</organism>
<dbReference type="GO" id="GO:0003677">
    <property type="term" value="F:DNA binding"/>
    <property type="evidence" value="ECO:0007669"/>
    <property type="project" value="InterPro"/>
</dbReference>
<dbReference type="InterPro" id="IPR007627">
    <property type="entry name" value="RNA_pol_sigma70_r2"/>
</dbReference>
<feature type="domain" description="RNA polymerase sigma factor 70 region 4 type 2" evidence="7">
    <location>
        <begin position="157"/>
        <end position="208"/>
    </location>
</feature>
<evidence type="ECO:0000256" key="2">
    <source>
        <dbReference type="ARBA" id="ARBA00023015"/>
    </source>
</evidence>
<dbReference type="InterPro" id="IPR013325">
    <property type="entry name" value="RNA_pol_sigma_r2"/>
</dbReference>
<evidence type="ECO:0000259" key="7">
    <source>
        <dbReference type="Pfam" id="PF08281"/>
    </source>
</evidence>
<feature type="region of interest" description="Disordered" evidence="5">
    <location>
        <begin position="1"/>
        <end position="30"/>
    </location>
</feature>
<dbReference type="NCBIfam" id="NF008888">
    <property type="entry name" value="PRK11922.1"/>
    <property type="match status" value="1"/>
</dbReference>
<accession>A0A2U2MWZ1</accession>
<dbReference type="GO" id="GO:0016987">
    <property type="term" value="F:sigma factor activity"/>
    <property type="evidence" value="ECO:0007669"/>
    <property type="project" value="UniProtKB-KW"/>
</dbReference>
<dbReference type="InterPro" id="IPR036388">
    <property type="entry name" value="WH-like_DNA-bd_sf"/>
</dbReference>
<dbReference type="PANTHER" id="PTHR43133:SF51">
    <property type="entry name" value="RNA POLYMERASE SIGMA FACTOR"/>
    <property type="match status" value="1"/>
</dbReference>
<keyword evidence="3" id="KW-0731">Sigma factor</keyword>
<dbReference type="Pfam" id="PF08281">
    <property type="entry name" value="Sigma70_r4_2"/>
    <property type="match status" value="1"/>
</dbReference>
<dbReference type="CDD" id="cd06171">
    <property type="entry name" value="Sigma70_r4"/>
    <property type="match status" value="1"/>
</dbReference>
<keyword evidence="4" id="KW-0804">Transcription</keyword>
<dbReference type="InterPro" id="IPR013249">
    <property type="entry name" value="RNA_pol_sigma70_r4_t2"/>
</dbReference>
<comment type="caution">
    <text evidence="8">The sequence shown here is derived from an EMBL/GenBank/DDBJ whole genome shotgun (WGS) entry which is preliminary data.</text>
</comment>
<evidence type="ECO:0000259" key="6">
    <source>
        <dbReference type="Pfam" id="PF04542"/>
    </source>
</evidence>
<feature type="domain" description="RNA polymerase sigma-70 region 2" evidence="6">
    <location>
        <begin position="52"/>
        <end position="117"/>
    </location>
</feature>
<dbReference type="InterPro" id="IPR039425">
    <property type="entry name" value="RNA_pol_sigma-70-like"/>
</dbReference>
<evidence type="ECO:0000256" key="1">
    <source>
        <dbReference type="ARBA" id="ARBA00010641"/>
    </source>
</evidence>
<dbReference type="OrthoDB" id="9803470at2"/>
<dbReference type="PANTHER" id="PTHR43133">
    <property type="entry name" value="RNA POLYMERASE ECF-TYPE SIGMA FACTO"/>
    <property type="match status" value="1"/>
</dbReference>
<evidence type="ECO:0000256" key="5">
    <source>
        <dbReference type="SAM" id="MobiDB-lite"/>
    </source>
</evidence>
<keyword evidence="2" id="KW-0805">Transcription regulation</keyword>
<protein>
    <submittedName>
        <fullName evidence="8">RNA polymerase sigma factor</fullName>
    </submittedName>
</protein>
<dbReference type="InterPro" id="IPR013324">
    <property type="entry name" value="RNA_pol_sigma_r3/r4-like"/>
</dbReference>
<dbReference type="SUPFAM" id="SSF88946">
    <property type="entry name" value="Sigma2 domain of RNA polymerase sigma factors"/>
    <property type="match status" value="1"/>
</dbReference>
<dbReference type="Proteomes" id="UP000245474">
    <property type="component" value="Unassembled WGS sequence"/>
</dbReference>
<dbReference type="Pfam" id="PF04542">
    <property type="entry name" value="Sigma70_r2"/>
    <property type="match status" value="1"/>
</dbReference>
<evidence type="ECO:0000313" key="9">
    <source>
        <dbReference type="Proteomes" id="UP000245474"/>
    </source>
</evidence>
<evidence type="ECO:0000256" key="3">
    <source>
        <dbReference type="ARBA" id="ARBA00023082"/>
    </source>
</evidence>
<dbReference type="SUPFAM" id="SSF88659">
    <property type="entry name" value="Sigma3 and sigma4 domains of RNA polymerase sigma factors"/>
    <property type="match status" value="1"/>
</dbReference>